<protein>
    <submittedName>
        <fullName evidence="2">Uncharacterized protein</fullName>
    </submittedName>
</protein>
<evidence type="ECO:0000313" key="3">
    <source>
        <dbReference type="Proteomes" id="UP001396334"/>
    </source>
</evidence>
<feature type="region of interest" description="Disordered" evidence="1">
    <location>
        <begin position="119"/>
        <end position="138"/>
    </location>
</feature>
<dbReference type="PANTHER" id="PTHR33882">
    <property type="entry name" value="PATHOGENIC TYPE III EFFECTOR AVIRULENCE FACTOR AVR AVRRPT-CLEAVAGE: CLEAVAGE SITE PROTEIN"/>
    <property type="match status" value="1"/>
</dbReference>
<dbReference type="PANTHER" id="PTHR33882:SF2">
    <property type="entry name" value="EXPRESSED PROTEIN"/>
    <property type="match status" value="1"/>
</dbReference>
<name>A0ABR2NP71_9ROSI</name>
<proteinExistence type="predicted"/>
<gene>
    <name evidence="2" type="ORF">V6N11_059590</name>
</gene>
<evidence type="ECO:0000256" key="1">
    <source>
        <dbReference type="SAM" id="MobiDB-lite"/>
    </source>
</evidence>
<accession>A0ABR2NP71</accession>
<reference evidence="2 3" key="1">
    <citation type="journal article" date="2024" name="G3 (Bethesda)">
        <title>Genome assembly of Hibiscus sabdariffa L. provides insights into metabolisms of medicinal natural products.</title>
        <authorList>
            <person name="Kim T."/>
        </authorList>
    </citation>
    <scope>NUCLEOTIDE SEQUENCE [LARGE SCALE GENOMIC DNA]</scope>
    <source>
        <strain evidence="2">TK-2024</strain>
        <tissue evidence="2">Old leaves</tissue>
    </source>
</reference>
<dbReference type="EMBL" id="JBBPBN010000115">
    <property type="protein sequence ID" value="KAK8977962.1"/>
    <property type="molecule type" value="Genomic_DNA"/>
</dbReference>
<organism evidence="2 3">
    <name type="scientific">Hibiscus sabdariffa</name>
    <name type="common">roselle</name>
    <dbReference type="NCBI Taxonomy" id="183260"/>
    <lineage>
        <taxon>Eukaryota</taxon>
        <taxon>Viridiplantae</taxon>
        <taxon>Streptophyta</taxon>
        <taxon>Embryophyta</taxon>
        <taxon>Tracheophyta</taxon>
        <taxon>Spermatophyta</taxon>
        <taxon>Magnoliopsida</taxon>
        <taxon>eudicotyledons</taxon>
        <taxon>Gunneridae</taxon>
        <taxon>Pentapetalae</taxon>
        <taxon>rosids</taxon>
        <taxon>malvids</taxon>
        <taxon>Malvales</taxon>
        <taxon>Malvaceae</taxon>
        <taxon>Malvoideae</taxon>
        <taxon>Hibiscus</taxon>
    </lineage>
</organism>
<evidence type="ECO:0000313" key="2">
    <source>
        <dbReference type="EMBL" id="KAK8977962.1"/>
    </source>
</evidence>
<feature type="region of interest" description="Disordered" evidence="1">
    <location>
        <begin position="1"/>
        <end position="34"/>
    </location>
</feature>
<keyword evidence="3" id="KW-1185">Reference proteome</keyword>
<dbReference type="Proteomes" id="UP001396334">
    <property type="component" value="Unassembled WGS sequence"/>
</dbReference>
<comment type="caution">
    <text evidence="2">The sequence shown here is derived from an EMBL/GenBank/DDBJ whole genome shotgun (WGS) entry which is preliminary data.</text>
</comment>
<sequence length="138" mass="14872">MWLSNGHGPSEVPGASPLEDVGHSPSVDNASGNEIREVTSIREVVVFLSANDSSNHTVVAPMSEEVIHGNAATTPISEEVIHGNAGADDMHELRGMGFGSFLYSSVNYSLDFSKIREMKKQNKRDVSRASLGNEEDMV</sequence>